<protein>
    <submittedName>
        <fullName evidence="3">Tachykinin</fullName>
    </submittedName>
</protein>
<evidence type="ECO:0000313" key="3">
    <source>
        <dbReference type="EMBL" id="ASK86264.1"/>
    </source>
</evidence>
<keyword evidence="2" id="KW-0732">Signal</keyword>
<feature type="compositionally biased region" description="Basic and acidic residues" evidence="1">
    <location>
        <begin position="190"/>
        <end position="199"/>
    </location>
</feature>
<name>A0A220W0E4_9ECHI</name>
<dbReference type="AlphaFoldDB" id="A0A220W0E4"/>
<reference evidence="3" key="1">
    <citation type="journal article" date="2017" name="J. ISSAAS">
        <title>Ophiuroid Phylotranscriptomics Enables Discovery Of Novel Echinoderm Representatives Of Bilaterian Neuropeptide Families And Reconstruction Of Neuropeptide Precursor Evolution Over ~270 Million Years.</title>
        <authorList>
            <person name="Zandawala M."/>
            <person name="Yanez L.A."/>
            <person name="Moghul I."/>
            <person name="Delroisse J."/>
            <person name="Abylkassimova N."/>
            <person name="Hugall A."/>
            <person name="O'Hara T."/>
            <person name="Elphick M.R."/>
        </authorList>
    </citation>
    <scope>NUCLEOTIDE SEQUENCE</scope>
</reference>
<feature type="signal peptide" evidence="2">
    <location>
        <begin position="1"/>
        <end position="28"/>
    </location>
</feature>
<feature type="compositionally biased region" description="Polar residues" evidence="1">
    <location>
        <begin position="200"/>
        <end position="215"/>
    </location>
</feature>
<evidence type="ECO:0000256" key="1">
    <source>
        <dbReference type="SAM" id="MobiDB-lite"/>
    </source>
</evidence>
<evidence type="ECO:0000256" key="2">
    <source>
        <dbReference type="SAM" id="SignalP"/>
    </source>
</evidence>
<feature type="region of interest" description="Disordered" evidence="1">
    <location>
        <begin position="190"/>
        <end position="247"/>
    </location>
</feature>
<dbReference type="EMBL" id="MF155254">
    <property type="protein sequence ID" value="ASK86264.1"/>
    <property type="molecule type" value="mRNA"/>
</dbReference>
<feature type="chain" id="PRO_5012510596" evidence="2">
    <location>
        <begin position="29"/>
        <end position="247"/>
    </location>
</feature>
<proteinExistence type="evidence at transcript level"/>
<sequence length="247" mass="27886">MASVKSWTRKMQAVALILCGVFFCCGQGQLTPDNSGVLNELTEFEDDTTYPDLDPDWIDPEDAAFLAPILTPDLTWERVPLQLIKRRKNNVFSAGLFGKRNGWSQGQQSGLFGKRNWIEEYVNGARDVDAATVDEAVDTMEDYGQTAGHYAKRQRWNQNQQPGLFGKRDNAMNTAARRTYKEMLKTLQDKVESSLDKRSSGTNNMGRVRTKSSGQHVFRSGGLFGKRSAEAPGMQRALWPENEQRRK</sequence>
<accession>A0A220W0E4</accession>
<organism evidence="3">
    <name type="scientific">Ophionotus victoriae</name>
    <dbReference type="NCBI Taxonomy" id="667017"/>
    <lineage>
        <taxon>Eukaryota</taxon>
        <taxon>Metazoa</taxon>
        <taxon>Echinodermata</taxon>
        <taxon>Eleutherozoa</taxon>
        <taxon>Asterozoa</taxon>
        <taxon>Ophiuroidea</taxon>
        <taxon>Myophiuroidea</taxon>
        <taxon>Metophiurida</taxon>
        <taxon>Ophintegrida</taxon>
        <taxon>Amphilepidida</taxon>
        <taxon>Ophiurina</taxon>
        <taxon>Chilophiurina</taxon>
        <taxon>Ophiuridae</taxon>
        <taxon>Ophiurinae</taxon>
        <taxon>Ophionotus</taxon>
    </lineage>
</organism>